<dbReference type="Proteomes" id="UP000186455">
    <property type="component" value="Unassembled WGS sequence"/>
</dbReference>
<dbReference type="InterPro" id="IPR012967">
    <property type="entry name" value="COMT_dimerisation"/>
</dbReference>
<keyword evidence="2" id="KW-0808">Transferase</keyword>
<keyword evidence="7" id="KW-1185">Reference proteome</keyword>
<name>A0A1Q4V8Q0_9ACTN</name>
<dbReference type="PANTHER" id="PTHR43712">
    <property type="entry name" value="PUTATIVE (AFU_ORTHOLOGUE AFUA_4G14580)-RELATED"/>
    <property type="match status" value="1"/>
</dbReference>
<dbReference type="InterPro" id="IPR029063">
    <property type="entry name" value="SAM-dependent_MTases_sf"/>
</dbReference>
<dbReference type="GO" id="GO:0046983">
    <property type="term" value="F:protein dimerization activity"/>
    <property type="evidence" value="ECO:0007669"/>
    <property type="project" value="InterPro"/>
</dbReference>
<feature type="domain" description="O-methyltransferase dimerisation" evidence="5">
    <location>
        <begin position="16"/>
        <end position="89"/>
    </location>
</feature>
<evidence type="ECO:0000256" key="1">
    <source>
        <dbReference type="ARBA" id="ARBA00022603"/>
    </source>
</evidence>
<proteinExistence type="predicted"/>
<dbReference type="PIRSF" id="PIRSF005739">
    <property type="entry name" value="O-mtase"/>
    <property type="match status" value="1"/>
</dbReference>
<evidence type="ECO:0000259" key="5">
    <source>
        <dbReference type="Pfam" id="PF08100"/>
    </source>
</evidence>
<dbReference type="RefSeq" id="WP_073788858.1">
    <property type="nucleotide sequence ID" value="NZ_JAPEPH010000002.1"/>
</dbReference>
<dbReference type="CDD" id="cd02440">
    <property type="entry name" value="AdoMet_MTases"/>
    <property type="match status" value="1"/>
</dbReference>
<dbReference type="GO" id="GO:0032259">
    <property type="term" value="P:methylation"/>
    <property type="evidence" value="ECO:0007669"/>
    <property type="project" value="UniProtKB-KW"/>
</dbReference>
<dbReference type="Gene3D" id="1.10.287.1350">
    <property type="match status" value="1"/>
</dbReference>
<dbReference type="Gene3D" id="3.40.50.150">
    <property type="entry name" value="Vaccinia Virus protein VP39"/>
    <property type="match status" value="1"/>
</dbReference>
<sequence length="339" mass="36178">MSQETPALPPRLRLIEIISAGWVSAAVSALAELGVADLLDEPRTTAELAEGSGTDPDALERFLYAAATAGVVLARPDGRFALTEVGAVLRSDHPTSMREMCRLTGMEEFARTWANASHTARTGAPAFDAAFGRSLWSHMGDGENAEFSGVFHRAMAESAAAHTVSSAYAFPDDAHVVDVGGGRGAMLAQLLTARPGLTGTVFDLPGAVTGAAKVLADAGVSARATVTAGSFFDGVPEGGDVYLLSRVIGNWNDEDSVRILRAVRAVMRPTSRLVIVGHMPTGEDRTHYVRALDLYMFVLLQARLRTPEQYRELFARAGLELSRTDLRPDSESLVEARPV</sequence>
<evidence type="ECO:0000313" key="6">
    <source>
        <dbReference type="EMBL" id="OKH94177.1"/>
    </source>
</evidence>
<evidence type="ECO:0000259" key="4">
    <source>
        <dbReference type="Pfam" id="PF00891"/>
    </source>
</evidence>
<dbReference type="Gene3D" id="1.10.10.10">
    <property type="entry name" value="Winged helix-like DNA-binding domain superfamily/Winged helix DNA-binding domain"/>
    <property type="match status" value="1"/>
</dbReference>
<evidence type="ECO:0000313" key="7">
    <source>
        <dbReference type="Proteomes" id="UP000186455"/>
    </source>
</evidence>
<protein>
    <submittedName>
        <fullName evidence="6">Uncharacterized protein</fullName>
    </submittedName>
</protein>
<dbReference type="STRING" id="1048205.AB852_16355"/>
<dbReference type="Pfam" id="PF08100">
    <property type="entry name" value="Dimerisation"/>
    <property type="match status" value="1"/>
</dbReference>
<dbReference type="EMBL" id="LFBV01000003">
    <property type="protein sequence ID" value="OKH94177.1"/>
    <property type="molecule type" value="Genomic_DNA"/>
</dbReference>
<evidence type="ECO:0000256" key="3">
    <source>
        <dbReference type="ARBA" id="ARBA00022691"/>
    </source>
</evidence>
<dbReference type="InterPro" id="IPR016461">
    <property type="entry name" value="COMT-like"/>
</dbReference>
<keyword evidence="3" id="KW-0949">S-adenosyl-L-methionine</keyword>
<dbReference type="InterPro" id="IPR001077">
    <property type="entry name" value="COMT_C"/>
</dbReference>
<dbReference type="PANTHER" id="PTHR43712:SF2">
    <property type="entry name" value="O-METHYLTRANSFERASE CICE"/>
    <property type="match status" value="1"/>
</dbReference>
<dbReference type="SUPFAM" id="SSF46785">
    <property type="entry name" value="Winged helix' DNA-binding domain"/>
    <property type="match status" value="1"/>
</dbReference>
<dbReference type="InterPro" id="IPR036390">
    <property type="entry name" value="WH_DNA-bd_sf"/>
</dbReference>
<dbReference type="InterPro" id="IPR036388">
    <property type="entry name" value="WH-like_DNA-bd_sf"/>
</dbReference>
<dbReference type="GO" id="GO:0008171">
    <property type="term" value="F:O-methyltransferase activity"/>
    <property type="evidence" value="ECO:0007669"/>
    <property type="project" value="InterPro"/>
</dbReference>
<evidence type="ECO:0000256" key="2">
    <source>
        <dbReference type="ARBA" id="ARBA00022679"/>
    </source>
</evidence>
<accession>A0A1Q4V8Q0</accession>
<dbReference type="PROSITE" id="PS51683">
    <property type="entry name" value="SAM_OMT_II"/>
    <property type="match status" value="1"/>
</dbReference>
<reference evidence="6 7" key="1">
    <citation type="submission" date="2015-06" db="EMBL/GenBank/DDBJ databases">
        <title>Cloning and characterization of the uncialamcin biosynthetic gene cluster.</title>
        <authorList>
            <person name="Yan X."/>
            <person name="Huang T."/>
            <person name="Ge H."/>
            <person name="Shen B."/>
        </authorList>
    </citation>
    <scope>NUCLEOTIDE SEQUENCE [LARGE SCALE GENOMIC DNA]</scope>
    <source>
        <strain evidence="6 7">DCA2648</strain>
    </source>
</reference>
<comment type="caution">
    <text evidence="6">The sequence shown here is derived from an EMBL/GenBank/DDBJ whole genome shotgun (WGS) entry which is preliminary data.</text>
</comment>
<dbReference type="SUPFAM" id="SSF53335">
    <property type="entry name" value="S-adenosyl-L-methionine-dependent methyltransferases"/>
    <property type="match status" value="1"/>
</dbReference>
<dbReference type="AlphaFoldDB" id="A0A1Q4V8Q0"/>
<keyword evidence="1" id="KW-0489">Methyltransferase</keyword>
<feature type="domain" description="O-methyltransferase C-terminal" evidence="4">
    <location>
        <begin position="119"/>
        <end position="319"/>
    </location>
</feature>
<gene>
    <name evidence="6" type="ORF">AB852_16355</name>
</gene>
<dbReference type="Pfam" id="PF00891">
    <property type="entry name" value="Methyltransf_2"/>
    <property type="match status" value="1"/>
</dbReference>
<organism evidence="6 7">
    <name type="scientific">Streptomyces uncialis</name>
    <dbReference type="NCBI Taxonomy" id="1048205"/>
    <lineage>
        <taxon>Bacteria</taxon>
        <taxon>Bacillati</taxon>
        <taxon>Actinomycetota</taxon>
        <taxon>Actinomycetes</taxon>
        <taxon>Kitasatosporales</taxon>
        <taxon>Streptomycetaceae</taxon>
        <taxon>Streptomyces</taxon>
    </lineage>
</organism>